<evidence type="ECO:0000256" key="3">
    <source>
        <dbReference type="ARBA" id="ARBA00023157"/>
    </source>
</evidence>
<dbReference type="GO" id="GO:0016762">
    <property type="term" value="F:xyloglucan:xyloglucosyl transferase activity"/>
    <property type="evidence" value="ECO:0007669"/>
    <property type="project" value="UniProtKB-EC"/>
</dbReference>
<dbReference type="SUPFAM" id="SSF49899">
    <property type="entry name" value="Concanavalin A-like lectins/glucanases"/>
    <property type="match status" value="1"/>
</dbReference>
<comment type="function">
    <text evidence="7">Catalyzes xyloglucan endohydrolysis (XEH) and/or endotransglycosylation (XET). Cleaves and religates xyloglucan polymers, an essential constituent of the primary cell wall, and thereby participates in cell wall construction of growing tissues.</text>
</comment>
<protein>
    <recommendedName>
        <fullName evidence="7">Xyloglucan endotransglucosylase/hydrolase</fullName>
        <ecNumber evidence="7">2.4.1.207</ecNumber>
    </recommendedName>
</protein>
<keyword evidence="8" id="KW-1133">Transmembrane helix</keyword>
<dbReference type="GO" id="GO:0004553">
    <property type="term" value="F:hydrolase activity, hydrolyzing O-glycosyl compounds"/>
    <property type="evidence" value="ECO:0007669"/>
    <property type="project" value="InterPro"/>
</dbReference>
<keyword evidence="8" id="KW-0472">Membrane</keyword>
<keyword evidence="7" id="KW-0052">Apoplast</keyword>
<evidence type="ECO:0000313" key="11">
    <source>
        <dbReference type="Proteomes" id="UP001141806"/>
    </source>
</evidence>
<keyword evidence="7" id="KW-0964">Secreted</keyword>
<feature type="active site" description="Proton donor" evidence="5">
    <location>
        <position position="142"/>
    </location>
</feature>
<dbReference type="AlphaFoldDB" id="A0A9Q0H3B8"/>
<name>A0A9Q0H3B8_9MAGN</name>
<proteinExistence type="inferred from homology"/>
<evidence type="ECO:0000256" key="5">
    <source>
        <dbReference type="PIRSR" id="PIRSR005604-1"/>
    </source>
</evidence>
<comment type="similarity">
    <text evidence="7">Belongs to the glycosyl hydrolase 16 family.</text>
</comment>
<dbReference type="Pfam" id="PF06955">
    <property type="entry name" value="XET_C"/>
    <property type="match status" value="1"/>
</dbReference>
<dbReference type="PROSITE" id="PS51762">
    <property type="entry name" value="GH16_2"/>
    <property type="match status" value="1"/>
</dbReference>
<dbReference type="InterPro" id="IPR008264">
    <property type="entry name" value="Beta_glucanase"/>
</dbReference>
<feature type="active site" description="Proton donor" evidence="6">
    <location>
        <position position="138"/>
    </location>
</feature>
<sequence>MSSEDNVQPSIYMHADAVPWVCTRIKRNHRANTSSVLMSFSSLFLLAFCLVGGSVATRATDPSFDTNYEITWGSDHVQSINQGREIQLSMDKSSGSGFGSKFSYGSGFFSLRIKLPDKDSAGIVTAFYLNSHTDKHDELDFEFLGNKQGKPNSLQTNVFANGQGNREQRILLWFDPTANFHTYKILWNQHQIVFFVDTVPIRVFKNKTNIGVNYLSQPMQIVASLWNGESWATDGGKTKIDWSQAPFKAQFQGFNIDGCTSQNSNTQPCYSSSYWWNSEKYGVLDSIQERAYEGVKRKYITYDYCSDRSRYQTPPPECLQ</sequence>
<keyword evidence="8" id="KW-0812">Transmembrane</keyword>
<feature type="transmembrane region" description="Helical" evidence="8">
    <location>
        <begin position="36"/>
        <end position="56"/>
    </location>
</feature>
<dbReference type="Proteomes" id="UP001141806">
    <property type="component" value="Unassembled WGS sequence"/>
</dbReference>
<dbReference type="InterPro" id="IPR010713">
    <property type="entry name" value="XET_C"/>
</dbReference>
<evidence type="ECO:0000313" key="10">
    <source>
        <dbReference type="EMBL" id="KAJ4957325.1"/>
    </source>
</evidence>
<organism evidence="10 11">
    <name type="scientific">Protea cynaroides</name>
    <dbReference type="NCBI Taxonomy" id="273540"/>
    <lineage>
        <taxon>Eukaryota</taxon>
        <taxon>Viridiplantae</taxon>
        <taxon>Streptophyta</taxon>
        <taxon>Embryophyta</taxon>
        <taxon>Tracheophyta</taxon>
        <taxon>Spermatophyta</taxon>
        <taxon>Magnoliopsida</taxon>
        <taxon>Proteales</taxon>
        <taxon>Proteaceae</taxon>
        <taxon>Protea</taxon>
    </lineage>
</organism>
<dbReference type="OrthoDB" id="4781at2759"/>
<feature type="active site" description="Nucleophile" evidence="5">
    <location>
        <position position="138"/>
    </location>
</feature>
<feature type="domain" description="GH16" evidence="9">
    <location>
        <begin position="1"/>
        <end position="251"/>
    </location>
</feature>
<dbReference type="GO" id="GO:0071555">
    <property type="term" value="P:cell wall organization"/>
    <property type="evidence" value="ECO:0007669"/>
    <property type="project" value="UniProtKB-KW"/>
</dbReference>
<dbReference type="Pfam" id="PF00722">
    <property type="entry name" value="Glyco_hydro_16"/>
    <property type="match status" value="1"/>
</dbReference>
<reference evidence="10" key="1">
    <citation type="journal article" date="2023" name="Plant J.">
        <title>The genome of the king protea, Protea cynaroides.</title>
        <authorList>
            <person name="Chang J."/>
            <person name="Duong T.A."/>
            <person name="Schoeman C."/>
            <person name="Ma X."/>
            <person name="Roodt D."/>
            <person name="Barker N."/>
            <person name="Li Z."/>
            <person name="Van de Peer Y."/>
            <person name="Mizrachi E."/>
        </authorList>
    </citation>
    <scope>NUCLEOTIDE SEQUENCE</scope>
    <source>
        <tissue evidence="10">Young leaves</tissue>
    </source>
</reference>
<evidence type="ECO:0000256" key="4">
    <source>
        <dbReference type="ARBA" id="ARBA00023295"/>
    </source>
</evidence>
<dbReference type="PRINTS" id="PR00737">
    <property type="entry name" value="GLHYDRLASE16"/>
</dbReference>
<evidence type="ECO:0000256" key="1">
    <source>
        <dbReference type="ARBA" id="ARBA00022679"/>
    </source>
</evidence>
<dbReference type="Gene3D" id="2.60.120.200">
    <property type="match status" value="1"/>
</dbReference>
<dbReference type="CDD" id="cd02176">
    <property type="entry name" value="GH16_XET"/>
    <property type="match status" value="1"/>
</dbReference>
<keyword evidence="2 7" id="KW-0378">Hydrolase</keyword>
<dbReference type="InterPro" id="IPR016455">
    <property type="entry name" value="XTH"/>
</dbReference>
<comment type="PTM">
    <text evidence="7">Contains at least one intrachain disulfide bond essential for its enzymatic activity.</text>
</comment>
<keyword evidence="7" id="KW-0961">Cell wall biogenesis/degradation</keyword>
<keyword evidence="7" id="KW-0134">Cell wall</keyword>
<keyword evidence="1 7" id="KW-0808">Transferase</keyword>
<dbReference type="FunFam" id="2.60.120.200:FF:000025">
    <property type="entry name" value="Xyloglucan endotransglucosylase/hydrolase"/>
    <property type="match status" value="1"/>
</dbReference>
<dbReference type="InterPro" id="IPR013320">
    <property type="entry name" value="ConA-like_dom_sf"/>
</dbReference>
<evidence type="ECO:0000256" key="2">
    <source>
        <dbReference type="ARBA" id="ARBA00022801"/>
    </source>
</evidence>
<dbReference type="GO" id="GO:0048046">
    <property type="term" value="C:apoplast"/>
    <property type="evidence" value="ECO:0007669"/>
    <property type="project" value="UniProtKB-SubCell"/>
</dbReference>
<evidence type="ECO:0000256" key="7">
    <source>
        <dbReference type="RuleBase" id="RU361120"/>
    </source>
</evidence>
<evidence type="ECO:0000256" key="6">
    <source>
        <dbReference type="PIRSR" id="PIRSR608264-1"/>
    </source>
</evidence>
<accession>A0A9Q0H3B8</accession>
<keyword evidence="11" id="KW-1185">Reference proteome</keyword>
<evidence type="ECO:0000259" key="9">
    <source>
        <dbReference type="PROSITE" id="PS51762"/>
    </source>
</evidence>
<keyword evidence="4 7" id="KW-0326">Glycosidase</keyword>
<dbReference type="PIRSF" id="PIRSF005604">
    <property type="entry name" value="XET"/>
    <property type="match status" value="1"/>
</dbReference>
<dbReference type="InterPro" id="IPR044791">
    <property type="entry name" value="Beta-glucanase/XTH"/>
</dbReference>
<comment type="subcellular location">
    <subcellularLocation>
        <location evidence="7">Secreted</location>
        <location evidence="7">Cell wall</location>
    </subcellularLocation>
    <subcellularLocation>
        <location evidence="7">Secreted</location>
        <location evidence="7">Extracellular space</location>
        <location evidence="7">Apoplast</location>
    </subcellularLocation>
</comment>
<dbReference type="InterPro" id="IPR000757">
    <property type="entry name" value="Beta-glucanase-like"/>
</dbReference>
<gene>
    <name evidence="10" type="ORF">NE237_014108</name>
</gene>
<dbReference type="EC" id="2.4.1.207" evidence="7"/>
<dbReference type="GO" id="GO:0042546">
    <property type="term" value="P:cell wall biogenesis"/>
    <property type="evidence" value="ECO:0007669"/>
    <property type="project" value="InterPro"/>
</dbReference>
<keyword evidence="3" id="KW-1015">Disulfide bond</keyword>
<dbReference type="GO" id="GO:0010411">
    <property type="term" value="P:xyloglucan metabolic process"/>
    <property type="evidence" value="ECO:0007669"/>
    <property type="project" value="InterPro"/>
</dbReference>
<dbReference type="PANTHER" id="PTHR31062">
    <property type="entry name" value="XYLOGLUCAN ENDOTRANSGLUCOSYLASE/HYDROLASE PROTEIN 8-RELATED"/>
    <property type="match status" value="1"/>
</dbReference>
<comment type="caution">
    <text evidence="10">The sequence shown here is derived from an EMBL/GenBank/DDBJ whole genome shotgun (WGS) entry which is preliminary data.</text>
</comment>
<evidence type="ECO:0000256" key="8">
    <source>
        <dbReference type="SAM" id="Phobius"/>
    </source>
</evidence>
<dbReference type="EMBL" id="JAMYWD010000011">
    <property type="protein sequence ID" value="KAJ4957325.1"/>
    <property type="molecule type" value="Genomic_DNA"/>
</dbReference>